<dbReference type="AlphaFoldDB" id="A0ABD0WYN1"/>
<proteinExistence type="predicted"/>
<evidence type="ECO:0000313" key="2">
    <source>
        <dbReference type="EMBL" id="KAL0967783.1"/>
    </source>
</evidence>
<organism evidence="2 3">
    <name type="scientific">Umbra pygmaea</name>
    <name type="common">Eastern mudminnow</name>
    <dbReference type="NCBI Taxonomy" id="75934"/>
    <lineage>
        <taxon>Eukaryota</taxon>
        <taxon>Metazoa</taxon>
        <taxon>Chordata</taxon>
        <taxon>Craniata</taxon>
        <taxon>Vertebrata</taxon>
        <taxon>Euteleostomi</taxon>
        <taxon>Actinopterygii</taxon>
        <taxon>Neopterygii</taxon>
        <taxon>Teleostei</taxon>
        <taxon>Protacanthopterygii</taxon>
        <taxon>Esociformes</taxon>
        <taxon>Umbridae</taxon>
        <taxon>Umbra</taxon>
    </lineage>
</organism>
<feature type="compositionally biased region" description="Low complexity" evidence="1">
    <location>
        <begin position="52"/>
        <end position="70"/>
    </location>
</feature>
<protein>
    <submittedName>
        <fullName evidence="2">Uncharacterized protein</fullName>
    </submittedName>
</protein>
<reference evidence="2 3" key="1">
    <citation type="submission" date="2024-06" db="EMBL/GenBank/DDBJ databases">
        <authorList>
            <person name="Pan Q."/>
            <person name="Wen M."/>
            <person name="Jouanno E."/>
            <person name="Zahm M."/>
            <person name="Klopp C."/>
            <person name="Cabau C."/>
            <person name="Louis A."/>
            <person name="Berthelot C."/>
            <person name="Parey E."/>
            <person name="Roest Crollius H."/>
            <person name="Montfort J."/>
            <person name="Robinson-Rechavi M."/>
            <person name="Bouchez O."/>
            <person name="Lampietro C."/>
            <person name="Lopez Roques C."/>
            <person name="Donnadieu C."/>
            <person name="Postlethwait J."/>
            <person name="Bobe J."/>
            <person name="Verreycken H."/>
            <person name="Guiguen Y."/>
        </authorList>
    </citation>
    <scope>NUCLEOTIDE SEQUENCE [LARGE SCALE GENOMIC DNA]</scope>
    <source>
        <strain evidence="2">Up_M1</strain>
        <tissue evidence="2">Testis</tissue>
    </source>
</reference>
<keyword evidence="3" id="KW-1185">Reference proteome</keyword>
<gene>
    <name evidence="2" type="ORF">UPYG_G00256870</name>
</gene>
<name>A0ABD0WYN1_UMBPY</name>
<evidence type="ECO:0000256" key="1">
    <source>
        <dbReference type="SAM" id="MobiDB-lite"/>
    </source>
</evidence>
<sequence>MSNDLAVNIGRAVLAAIETYSNASSATVSTIEPPQHSGSTSNASEPATPAASTGTSSYRSDSSTRNTTTSPAFTPLTYQSDGYYGRHQISKEEIENVLLLKTTFTEAASILSGFTPTFYKLLKIIISQHQNLTTLVISNWILRCHK</sequence>
<dbReference type="EMBL" id="JAGEUA010000008">
    <property type="protein sequence ID" value="KAL0967783.1"/>
    <property type="molecule type" value="Genomic_DNA"/>
</dbReference>
<feature type="compositionally biased region" description="Polar residues" evidence="1">
    <location>
        <begin position="27"/>
        <end position="45"/>
    </location>
</feature>
<accession>A0ABD0WYN1</accession>
<evidence type="ECO:0000313" key="3">
    <source>
        <dbReference type="Proteomes" id="UP001557470"/>
    </source>
</evidence>
<dbReference type="Proteomes" id="UP001557470">
    <property type="component" value="Unassembled WGS sequence"/>
</dbReference>
<comment type="caution">
    <text evidence="2">The sequence shown here is derived from an EMBL/GenBank/DDBJ whole genome shotgun (WGS) entry which is preliminary data.</text>
</comment>
<feature type="region of interest" description="Disordered" evidence="1">
    <location>
        <begin position="27"/>
        <end position="80"/>
    </location>
</feature>